<comment type="caution">
    <text evidence="1">The sequence shown here is derived from an EMBL/GenBank/DDBJ whole genome shotgun (WGS) entry which is preliminary data.</text>
</comment>
<dbReference type="InterPro" id="IPR029063">
    <property type="entry name" value="SAM-dependent_MTases_sf"/>
</dbReference>
<sequence>PGGIVVLTNWHLTPETIKPDYREFTPREYLIPWKNQDGAVVGERYYHAFTEEELHLLCEKAGLHVEKQWSTAPDETRTTQNRGNFVSICTTVSVTSKQK</sequence>
<protein>
    <recommendedName>
        <fullName evidence="3">SAM-dependent methyltransferase</fullName>
    </recommendedName>
</protein>
<organism evidence="1 2">
    <name type="scientific">Candidatus Magasanikbacteria bacterium CG10_big_fil_rev_8_21_14_0_10_47_10</name>
    <dbReference type="NCBI Taxonomy" id="1974652"/>
    <lineage>
        <taxon>Bacteria</taxon>
        <taxon>Candidatus Magasanikiibacteriota</taxon>
    </lineage>
</organism>
<evidence type="ECO:0008006" key="3">
    <source>
        <dbReference type="Google" id="ProtNLM"/>
    </source>
</evidence>
<evidence type="ECO:0000313" key="2">
    <source>
        <dbReference type="Proteomes" id="UP000230154"/>
    </source>
</evidence>
<proteinExistence type="predicted"/>
<gene>
    <name evidence="1" type="ORF">COU35_00035</name>
</gene>
<dbReference type="Gene3D" id="3.40.50.150">
    <property type="entry name" value="Vaccinia Virus protein VP39"/>
    <property type="match status" value="1"/>
</dbReference>
<evidence type="ECO:0000313" key="1">
    <source>
        <dbReference type="EMBL" id="PIR74898.1"/>
    </source>
</evidence>
<accession>A0A2H0TRX0</accession>
<dbReference type="Proteomes" id="UP000230154">
    <property type="component" value="Unassembled WGS sequence"/>
</dbReference>
<dbReference type="SUPFAM" id="SSF53335">
    <property type="entry name" value="S-adenosyl-L-methionine-dependent methyltransferases"/>
    <property type="match status" value="1"/>
</dbReference>
<name>A0A2H0TRX0_9BACT</name>
<reference evidence="2" key="1">
    <citation type="submission" date="2017-09" db="EMBL/GenBank/DDBJ databases">
        <title>Depth-based differentiation of microbial function through sediment-hosted aquifers and enrichment of novel symbionts in the deep terrestrial subsurface.</title>
        <authorList>
            <person name="Probst A.J."/>
            <person name="Ladd B."/>
            <person name="Jarett J.K."/>
            <person name="Geller-Mcgrath D.E."/>
            <person name="Sieber C.M.K."/>
            <person name="Emerson J.B."/>
            <person name="Anantharaman K."/>
            <person name="Thomas B.C."/>
            <person name="Malmstrom R."/>
            <person name="Stieglmeier M."/>
            <person name="Klingl A."/>
            <person name="Woyke T."/>
            <person name="Ryan C.M."/>
            <person name="Banfield J.F."/>
        </authorList>
    </citation>
    <scope>NUCLEOTIDE SEQUENCE [LARGE SCALE GENOMIC DNA]</scope>
</reference>
<dbReference type="EMBL" id="PFCB01000001">
    <property type="protein sequence ID" value="PIR74898.1"/>
    <property type="molecule type" value="Genomic_DNA"/>
</dbReference>
<feature type="non-terminal residue" evidence="1">
    <location>
        <position position="1"/>
    </location>
</feature>
<dbReference type="AlphaFoldDB" id="A0A2H0TRX0"/>